<sequence>MTSVFGKLQALLVSTVGSPTQPSPPSPQKQTLLPGSPSATFSSHTVNGRSPRMLETATASSSPGLTEDTLQPRKYGRPRRQTDATVSSVSTAISVDASGSLVRQQDVEKILPHRMADLERISRLHPVSKVLQQDSWDCGLACVCMILRAFGQATCSISQLARQADTDSVWTIDLAVLIHRNVHADFTFYTQCAGINPEYASNDFYQSAMDEDEARVQKLFSRVLADQSVRIMELVIPLIDLERFLVHRQYVAILLVDKSVLKCVSCEMTQSSMAATAAAAAKRKAAHGRSKSVNVFRSAAVTASSSSEKPSHQASHSTKHSTGPSKGKAGGGMLSWFSRRRQMKDGYLGHYILLIAYIPSLDMFLYRDPGIPEEFCMASAAAINTARTRPGTDADCIILKLP</sequence>
<feature type="compositionally biased region" description="Polar residues" evidence="1">
    <location>
        <begin position="303"/>
        <end position="324"/>
    </location>
</feature>
<dbReference type="Pfam" id="PF09778">
    <property type="entry name" value="Guanylate_cyc_2"/>
    <property type="match status" value="2"/>
</dbReference>
<gene>
    <name evidence="2" type="ORF">GGI15_003801</name>
</gene>
<dbReference type="OrthoDB" id="206796at2759"/>
<evidence type="ECO:0000256" key="1">
    <source>
        <dbReference type="SAM" id="MobiDB-lite"/>
    </source>
</evidence>
<dbReference type="EMBL" id="JANBUM010000287">
    <property type="protein sequence ID" value="KAJ2779655.1"/>
    <property type="molecule type" value="Genomic_DNA"/>
</dbReference>
<dbReference type="Proteomes" id="UP001140172">
    <property type="component" value="Unassembled WGS sequence"/>
</dbReference>
<dbReference type="PANTHER" id="PTHR31400:SF1">
    <property type="entry name" value="PROTEIN GUCD1"/>
    <property type="match status" value="1"/>
</dbReference>
<dbReference type="PANTHER" id="PTHR31400">
    <property type="entry name" value="GUANYLYL CYCLASE DOMAIN CONTAINING PROTEIN 1 GUCD1"/>
    <property type="match status" value="1"/>
</dbReference>
<evidence type="ECO:0000313" key="2">
    <source>
        <dbReference type="EMBL" id="KAJ2779655.1"/>
    </source>
</evidence>
<evidence type="ECO:0000313" key="3">
    <source>
        <dbReference type="Proteomes" id="UP001140172"/>
    </source>
</evidence>
<name>A0A9W8H6H3_9FUNG</name>
<protein>
    <recommendedName>
        <fullName evidence="4">Guanylyl cyclase</fullName>
    </recommendedName>
</protein>
<reference evidence="2" key="1">
    <citation type="submission" date="2022-07" db="EMBL/GenBank/DDBJ databases">
        <title>Phylogenomic reconstructions and comparative analyses of Kickxellomycotina fungi.</title>
        <authorList>
            <person name="Reynolds N.K."/>
            <person name="Stajich J.E."/>
            <person name="Barry K."/>
            <person name="Grigoriev I.V."/>
            <person name="Crous P."/>
            <person name="Smith M.E."/>
        </authorList>
    </citation>
    <scope>NUCLEOTIDE SEQUENCE</scope>
    <source>
        <strain evidence="2">BCRC 34489</strain>
    </source>
</reference>
<evidence type="ECO:0008006" key="4">
    <source>
        <dbReference type="Google" id="ProtNLM"/>
    </source>
</evidence>
<dbReference type="InterPro" id="IPR018616">
    <property type="entry name" value="GUCD1"/>
</dbReference>
<keyword evidence="3" id="KW-1185">Reference proteome</keyword>
<feature type="region of interest" description="Disordered" evidence="1">
    <location>
        <begin position="16"/>
        <end position="88"/>
    </location>
</feature>
<organism evidence="2 3">
    <name type="scientific">Coemansia interrupta</name>
    <dbReference type="NCBI Taxonomy" id="1126814"/>
    <lineage>
        <taxon>Eukaryota</taxon>
        <taxon>Fungi</taxon>
        <taxon>Fungi incertae sedis</taxon>
        <taxon>Zoopagomycota</taxon>
        <taxon>Kickxellomycotina</taxon>
        <taxon>Kickxellomycetes</taxon>
        <taxon>Kickxellales</taxon>
        <taxon>Kickxellaceae</taxon>
        <taxon>Coemansia</taxon>
    </lineage>
</organism>
<feature type="compositionally biased region" description="Polar residues" evidence="1">
    <location>
        <begin position="37"/>
        <end position="48"/>
    </location>
</feature>
<dbReference type="Gene3D" id="3.90.70.10">
    <property type="entry name" value="Cysteine proteinases"/>
    <property type="match status" value="1"/>
</dbReference>
<proteinExistence type="predicted"/>
<accession>A0A9W8H6H3</accession>
<comment type="caution">
    <text evidence="2">The sequence shown here is derived from an EMBL/GenBank/DDBJ whole genome shotgun (WGS) entry which is preliminary data.</text>
</comment>
<dbReference type="AlphaFoldDB" id="A0A9W8H6H3"/>
<feature type="region of interest" description="Disordered" evidence="1">
    <location>
        <begin position="303"/>
        <end position="330"/>
    </location>
</feature>